<dbReference type="Pfam" id="PF03799">
    <property type="entry name" value="FtsQ_DivIB_C"/>
    <property type="match status" value="1"/>
</dbReference>
<dbReference type="InterPro" id="IPR034746">
    <property type="entry name" value="POTRA"/>
</dbReference>
<proteinExistence type="inferred from homology"/>
<keyword evidence="8" id="KW-0131">Cell cycle</keyword>
<evidence type="ECO:0000256" key="6">
    <source>
        <dbReference type="ARBA" id="ARBA00022989"/>
    </source>
</evidence>
<sequence>MSMARHRQMERDGAFGAWRAAPRATTSDEVPLDIRLMNFTSRALVWLFAIGALVVAGNWLMQRPWWAIRSVQVQGQLQHVSATALRGEALPRLQGNWFTVSLPAAQQAFDQIPWVNKAVVQRVWPLSLLVTLEAQQPLAIWSDGSAPVGLVNTSGQLFEANLGEVQDMVLPRFSGPAASEARVAQMYTQLTQAFAPLQWKVTALELGAEGNWRVQIQGGPRLDLGSDHDARAFNQRLQRFLALAPGVQKRYGRSMASADLRYSNGFAVRLVGVDLPGAKTDSKTMKRQGKPSGA</sequence>
<evidence type="ECO:0000256" key="2">
    <source>
        <dbReference type="ARBA" id="ARBA00022475"/>
    </source>
</evidence>
<keyword evidence="5 9" id="KW-0812">Transmembrane</keyword>
<comment type="subcellular location">
    <subcellularLocation>
        <location evidence="1">Membrane</location>
    </subcellularLocation>
</comment>
<dbReference type="EMBL" id="CABM01000049">
    <property type="protein sequence ID" value="CBH98228.1"/>
    <property type="molecule type" value="Genomic_DNA"/>
</dbReference>
<dbReference type="AlphaFoldDB" id="E6PTH1"/>
<dbReference type="GO" id="GO:0090529">
    <property type="term" value="P:cell septum assembly"/>
    <property type="evidence" value="ECO:0007669"/>
    <property type="project" value="InterPro"/>
</dbReference>
<dbReference type="Pfam" id="PF08478">
    <property type="entry name" value="POTRA_1"/>
    <property type="match status" value="1"/>
</dbReference>
<keyword evidence="7 9" id="KW-0472">Membrane</keyword>
<dbReference type="InterPro" id="IPR045335">
    <property type="entry name" value="FtsQ_C_sf"/>
</dbReference>
<dbReference type="PANTHER" id="PTHR35851:SF1">
    <property type="entry name" value="CELL DIVISION PROTEIN FTSQ"/>
    <property type="match status" value="1"/>
</dbReference>
<evidence type="ECO:0000256" key="7">
    <source>
        <dbReference type="ARBA" id="ARBA00023136"/>
    </source>
</evidence>
<dbReference type="HAMAP" id="MF_00911">
    <property type="entry name" value="FtsQ_subfam"/>
    <property type="match status" value="1"/>
</dbReference>
<evidence type="ECO:0000256" key="9">
    <source>
        <dbReference type="SAM" id="Phobius"/>
    </source>
</evidence>
<keyword evidence="6 9" id="KW-1133">Transmembrane helix</keyword>
<keyword evidence="4 11" id="KW-0132">Cell division</keyword>
<feature type="transmembrane region" description="Helical" evidence="9">
    <location>
        <begin position="43"/>
        <end position="61"/>
    </location>
</feature>
<keyword evidence="2" id="KW-1003">Cell membrane</keyword>
<name>E6PTH1_9ZZZZ</name>
<evidence type="ECO:0000256" key="1">
    <source>
        <dbReference type="ARBA" id="ARBA00004370"/>
    </source>
</evidence>
<feature type="domain" description="POTRA" evidence="10">
    <location>
        <begin position="66"/>
        <end position="135"/>
    </location>
</feature>
<organism evidence="11">
    <name type="scientific">mine drainage metagenome</name>
    <dbReference type="NCBI Taxonomy" id="410659"/>
    <lineage>
        <taxon>unclassified sequences</taxon>
        <taxon>metagenomes</taxon>
        <taxon>ecological metagenomes</taxon>
    </lineage>
</organism>
<dbReference type="PANTHER" id="PTHR35851">
    <property type="entry name" value="CELL DIVISION PROTEIN FTSQ"/>
    <property type="match status" value="1"/>
</dbReference>
<dbReference type="InterPro" id="IPR005548">
    <property type="entry name" value="Cell_div_FtsQ/DivIB_C"/>
</dbReference>
<dbReference type="Gene3D" id="3.10.20.310">
    <property type="entry name" value="membrane protein fhac"/>
    <property type="match status" value="1"/>
</dbReference>
<dbReference type="PROSITE" id="PS51779">
    <property type="entry name" value="POTRA"/>
    <property type="match status" value="1"/>
</dbReference>
<dbReference type="InterPro" id="IPR026579">
    <property type="entry name" value="FtsQ"/>
</dbReference>
<comment type="caution">
    <text evidence="11">The sequence shown here is derived from an EMBL/GenBank/DDBJ whole genome shotgun (WGS) entry which is preliminary data.</text>
</comment>
<dbReference type="GO" id="GO:0016020">
    <property type="term" value="C:membrane"/>
    <property type="evidence" value="ECO:0007669"/>
    <property type="project" value="UniProtKB-SubCell"/>
</dbReference>
<evidence type="ECO:0000256" key="8">
    <source>
        <dbReference type="ARBA" id="ARBA00023306"/>
    </source>
</evidence>
<dbReference type="Gene3D" id="3.40.50.11690">
    <property type="entry name" value="Cell division protein FtsQ/DivIB"/>
    <property type="match status" value="1"/>
</dbReference>
<accession>E6PTH1</accession>
<protein>
    <submittedName>
        <fullName evidence="11">Putative Cell division protein ftsQ</fullName>
    </submittedName>
</protein>
<evidence type="ECO:0000256" key="5">
    <source>
        <dbReference type="ARBA" id="ARBA00022692"/>
    </source>
</evidence>
<evidence type="ECO:0000313" key="11">
    <source>
        <dbReference type="EMBL" id="CBH98228.1"/>
    </source>
</evidence>
<evidence type="ECO:0000256" key="4">
    <source>
        <dbReference type="ARBA" id="ARBA00022618"/>
    </source>
</evidence>
<reference evidence="11" key="1">
    <citation type="submission" date="2009-10" db="EMBL/GenBank/DDBJ databases">
        <title>Diversity of trophic interactions inside an arsenic-rich microbial ecosystem.</title>
        <authorList>
            <person name="Bertin P.N."/>
            <person name="Heinrich-Salmeron A."/>
            <person name="Pelletier E."/>
            <person name="Goulhen-Chollet F."/>
            <person name="Arsene-Ploetze F."/>
            <person name="Gallien S."/>
            <person name="Calteau A."/>
            <person name="Vallenet D."/>
            <person name="Casiot C."/>
            <person name="Chane-Woon-Ming B."/>
            <person name="Giloteaux L."/>
            <person name="Barakat M."/>
            <person name="Bonnefoy V."/>
            <person name="Bruneel O."/>
            <person name="Chandler M."/>
            <person name="Cleiss J."/>
            <person name="Duran R."/>
            <person name="Elbaz-Poulichet F."/>
            <person name="Fonknechten N."/>
            <person name="Lauga B."/>
            <person name="Mornico D."/>
            <person name="Ortet P."/>
            <person name="Schaeffer C."/>
            <person name="Siguier P."/>
            <person name="Alexander Thil Smith A."/>
            <person name="Van Dorsselaer A."/>
            <person name="Weissenbach J."/>
            <person name="Medigue C."/>
            <person name="Le Paslier D."/>
        </authorList>
    </citation>
    <scope>NUCLEOTIDE SEQUENCE</scope>
</reference>
<keyword evidence="3" id="KW-0997">Cell inner membrane</keyword>
<evidence type="ECO:0000256" key="3">
    <source>
        <dbReference type="ARBA" id="ARBA00022519"/>
    </source>
</evidence>
<gene>
    <name evidence="11" type="ORF">CARN2_3704</name>
</gene>
<evidence type="ECO:0000259" key="10">
    <source>
        <dbReference type="PROSITE" id="PS51779"/>
    </source>
</evidence>
<dbReference type="InterPro" id="IPR013685">
    <property type="entry name" value="POTRA_FtsQ_type"/>
</dbReference>